<dbReference type="EMBL" id="CM007898">
    <property type="protein sequence ID" value="OTG14507.1"/>
    <property type="molecule type" value="Genomic_DNA"/>
</dbReference>
<sequence>MRPTNPSNELLAKFITLGYTRLRTGENPHLGPKPVNTHMKARQCGKAKWSTLVMYVAVQIER</sequence>
<name>A0A251TTN0_HELAN</name>
<proteinExistence type="predicted"/>
<evidence type="ECO:0000313" key="1">
    <source>
        <dbReference type="EMBL" id="OTG14507.1"/>
    </source>
</evidence>
<protein>
    <submittedName>
        <fullName evidence="1">Uncharacterized protein</fullName>
    </submittedName>
</protein>
<reference evidence="2" key="1">
    <citation type="journal article" date="2017" name="Nature">
        <title>The sunflower genome provides insights into oil metabolism, flowering and Asterid evolution.</title>
        <authorList>
            <person name="Badouin H."/>
            <person name="Gouzy J."/>
            <person name="Grassa C.J."/>
            <person name="Murat F."/>
            <person name="Staton S.E."/>
            <person name="Cottret L."/>
            <person name="Lelandais-Briere C."/>
            <person name="Owens G.L."/>
            <person name="Carrere S."/>
            <person name="Mayjonade B."/>
            <person name="Legrand L."/>
            <person name="Gill N."/>
            <person name="Kane N.C."/>
            <person name="Bowers J.E."/>
            <person name="Hubner S."/>
            <person name="Bellec A."/>
            <person name="Berard A."/>
            <person name="Berges H."/>
            <person name="Blanchet N."/>
            <person name="Boniface M.C."/>
            <person name="Brunel D."/>
            <person name="Catrice O."/>
            <person name="Chaidir N."/>
            <person name="Claudel C."/>
            <person name="Donnadieu C."/>
            <person name="Faraut T."/>
            <person name="Fievet G."/>
            <person name="Helmstetter N."/>
            <person name="King M."/>
            <person name="Knapp S.J."/>
            <person name="Lai Z."/>
            <person name="Le Paslier M.C."/>
            <person name="Lippi Y."/>
            <person name="Lorenzon L."/>
            <person name="Mandel J.R."/>
            <person name="Marage G."/>
            <person name="Marchand G."/>
            <person name="Marquand E."/>
            <person name="Bret-Mestries E."/>
            <person name="Morien E."/>
            <person name="Nambeesan S."/>
            <person name="Nguyen T."/>
            <person name="Pegot-Espagnet P."/>
            <person name="Pouilly N."/>
            <person name="Raftis F."/>
            <person name="Sallet E."/>
            <person name="Schiex T."/>
            <person name="Thomas J."/>
            <person name="Vandecasteele C."/>
            <person name="Vares D."/>
            <person name="Vear F."/>
            <person name="Vautrin S."/>
            <person name="Crespi M."/>
            <person name="Mangin B."/>
            <person name="Burke J.M."/>
            <person name="Salse J."/>
            <person name="Munos S."/>
            <person name="Vincourt P."/>
            <person name="Rieseberg L.H."/>
            <person name="Langlade N.B."/>
        </authorList>
    </citation>
    <scope>NUCLEOTIDE SEQUENCE [LARGE SCALE GENOMIC DNA]</scope>
    <source>
        <strain evidence="2">cv. SF193</strain>
    </source>
</reference>
<evidence type="ECO:0000313" key="2">
    <source>
        <dbReference type="Proteomes" id="UP000215914"/>
    </source>
</evidence>
<organism evidence="1 2">
    <name type="scientific">Helianthus annuus</name>
    <name type="common">Common sunflower</name>
    <dbReference type="NCBI Taxonomy" id="4232"/>
    <lineage>
        <taxon>Eukaryota</taxon>
        <taxon>Viridiplantae</taxon>
        <taxon>Streptophyta</taxon>
        <taxon>Embryophyta</taxon>
        <taxon>Tracheophyta</taxon>
        <taxon>Spermatophyta</taxon>
        <taxon>Magnoliopsida</taxon>
        <taxon>eudicotyledons</taxon>
        <taxon>Gunneridae</taxon>
        <taxon>Pentapetalae</taxon>
        <taxon>asterids</taxon>
        <taxon>campanulids</taxon>
        <taxon>Asterales</taxon>
        <taxon>Asteraceae</taxon>
        <taxon>Asteroideae</taxon>
        <taxon>Heliantheae alliance</taxon>
        <taxon>Heliantheae</taxon>
        <taxon>Helianthus</taxon>
    </lineage>
</organism>
<dbReference type="Proteomes" id="UP000215914">
    <property type="component" value="Chromosome 9"/>
</dbReference>
<keyword evidence="2" id="KW-1185">Reference proteome</keyword>
<gene>
    <name evidence="1" type="ORF">HannXRQ_Chr09g0250201</name>
</gene>
<accession>A0A251TTN0</accession>
<dbReference type="InParanoid" id="A0A251TTN0"/>
<dbReference type="AlphaFoldDB" id="A0A251TTN0"/>